<gene>
    <name evidence="1" type="ORF">LPJ66_000527</name>
</gene>
<proteinExistence type="predicted"/>
<dbReference type="EMBL" id="JANBPG010000015">
    <property type="protein sequence ID" value="KAJ1901798.1"/>
    <property type="molecule type" value="Genomic_DNA"/>
</dbReference>
<accession>A0ACC1IVZ5</accession>
<comment type="caution">
    <text evidence="1">The sequence shown here is derived from an EMBL/GenBank/DDBJ whole genome shotgun (WGS) entry which is preliminary data.</text>
</comment>
<keyword evidence="2" id="KW-1185">Reference proteome</keyword>
<evidence type="ECO:0000313" key="2">
    <source>
        <dbReference type="Proteomes" id="UP001150581"/>
    </source>
</evidence>
<dbReference type="Proteomes" id="UP001150581">
    <property type="component" value="Unassembled WGS sequence"/>
</dbReference>
<evidence type="ECO:0000313" key="1">
    <source>
        <dbReference type="EMBL" id="KAJ1901798.1"/>
    </source>
</evidence>
<sequence length="149" mass="17159">MSSSKPTKSTKKTQDSAITSADLQREEERDVEVKWEDQNRINQFSKLSTRMDRLEDEYKAQKTEKEYLDDLAMEIELLDEDEPVPYKIGDAFVMLTLEAAQERVEKDKAAIDAQVEGLDSQISQVSSEMEELKKMLYAKFGQAINLEKN</sequence>
<reference evidence="1" key="1">
    <citation type="submission" date="2022-07" db="EMBL/GenBank/DDBJ databases">
        <title>Phylogenomic reconstructions and comparative analyses of Kickxellomycotina fungi.</title>
        <authorList>
            <person name="Reynolds N.K."/>
            <person name="Stajich J.E."/>
            <person name="Barry K."/>
            <person name="Grigoriev I.V."/>
            <person name="Crous P."/>
            <person name="Smith M.E."/>
        </authorList>
    </citation>
    <scope>NUCLEOTIDE SEQUENCE</scope>
    <source>
        <strain evidence="1">Benny 63K</strain>
    </source>
</reference>
<protein>
    <submittedName>
        <fullName evidence="1">Uncharacterized protein</fullName>
    </submittedName>
</protein>
<name>A0ACC1IVZ5_9FUNG</name>
<organism evidence="1 2">
    <name type="scientific">Kickxella alabastrina</name>
    <dbReference type="NCBI Taxonomy" id="61397"/>
    <lineage>
        <taxon>Eukaryota</taxon>
        <taxon>Fungi</taxon>
        <taxon>Fungi incertae sedis</taxon>
        <taxon>Zoopagomycota</taxon>
        <taxon>Kickxellomycotina</taxon>
        <taxon>Kickxellomycetes</taxon>
        <taxon>Kickxellales</taxon>
        <taxon>Kickxellaceae</taxon>
        <taxon>Kickxella</taxon>
    </lineage>
</organism>